<dbReference type="Proteomes" id="UP000016935">
    <property type="component" value="Unassembled WGS sequence"/>
</dbReference>
<feature type="domain" description="Ig-like" evidence="2">
    <location>
        <begin position="109"/>
        <end position="187"/>
    </location>
</feature>
<dbReference type="EMBL" id="KB908504">
    <property type="protein sequence ID" value="EOA89839.1"/>
    <property type="molecule type" value="Genomic_DNA"/>
</dbReference>
<evidence type="ECO:0000259" key="2">
    <source>
        <dbReference type="PROSITE" id="PS50835"/>
    </source>
</evidence>
<accession>R0KL07</accession>
<feature type="chain" id="PRO_5004354249" description="Ig-like domain-containing protein" evidence="1">
    <location>
        <begin position="19"/>
        <end position="187"/>
    </location>
</feature>
<sequence>MLGTHLLAGLLCAYAAVAISMPQHEPQQPLLAQHKASGLDSQTVHVMLVYTESGSKMERVAQIPLHKRILPGALLGVPTRPFPNASWPGCHSLSSPVKSLISRLGLVLPRQLDTIKIVAAATGQGRSVALERLDSITCKITTDVDDEGEQAPAGLPWFSLKDGTVRIKDTPSKWFLGSRRIQSYKCR</sequence>
<dbReference type="InterPro" id="IPR007110">
    <property type="entry name" value="Ig-like_dom"/>
</dbReference>
<organism evidence="3 4">
    <name type="scientific">Exserohilum turcicum (strain 28A)</name>
    <name type="common">Northern leaf blight fungus</name>
    <name type="synonym">Setosphaeria turcica</name>
    <dbReference type="NCBI Taxonomy" id="671987"/>
    <lineage>
        <taxon>Eukaryota</taxon>
        <taxon>Fungi</taxon>
        <taxon>Dikarya</taxon>
        <taxon>Ascomycota</taxon>
        <taxon>Pezizomycotina</taxon>
        <taxon>Dothideomycetes</taxon>
        <taxon>Pleosporomycetidae</taxon>
        <taxon>Pleosporales</taxon>
        <taxon>Pleosporineae</taxon>
        <taxon>Pleosporaceae</taxon>
        <taxon>Exserohilum</taxon>
    </lineage>
</organism>
<dbReference type="GeneID" id="19404263"/>
<reference evidence="3 4" key="1">
    <citation type="journal article" date="2012" name="PLoS Pathog.">
        <title>Diverse lifestyles and strategies of plant pathogenesis encoded in the genomes of eighteen Dothideomycetes fungi.</title>
        <authorList>
            <person name="Ohm R.A."/>
            <person name="Feau N."/>
            <person name="Henrissat B."/>
            <person name="Schoch C.L."/>
            <person name="Horwitz B.A."/>
            <person name="Barry K.W."/>
            <person name="Condon B.J."/>
            <person name="Copeland A.C."/>
            <person name="Dhillon B."/>
            <person name="Glaser F."/>
            <person name="Hesse C.N."/>
            <person name="Kosti I."/>
            <person name="LaButti K."/>
            <person name="Lindquist E.A."/>
            <person name="Lucas S."/>
            <person name="Salamov A.A."/>
            <person name="Bradshaw R.E."/>
            <person name="Ciuffetti L."/>
            <person name="Hamelin R.C."/>
            <person name="Kema G.H.J."/>
            <person name="Lawrence C."/>
            <person name="Scott J.A."/>
            <person name="Spatafora J.W."/>
            <person name="Turgeon B.G."/>
            <person name="de Wit P.J.G.M."/>
            <person name="Zhong S."/>
            <person name="Goodwin S.B."/>
            <person name="Grigoriev I.V."/>
        </authorList>
    </citation>
    <scope>NUCLEOTIDE SEQUENCE [LARGE SCALE GENOMIC DNA]</scope>
    <source>
        <strain evidence="4">28A</strain>
    </source>
</reference>
<protein>
    <recommendedName>
        <fullName evidence="2">Ig-like domain-containing protein</fullName>
    </recommendedName>
</protein>
<evidence type="ECO:0000313" key="4">
    <source>
        <dbReference type="Proteomes" id="UP000016935"/>
    </source>
</evidence>
<dbReference type="OrthoDB" id="3650120at2759"/>
<dbReference type="PROSITE" id="PS50835">
    <property type="entry name" value="IG_LIKE"/>
    <property type="match status" value="1"/>
</dbReference>
<keyword evidence="4" id="KW-1185">Reference proteome</keyword>
<dbReference type="HOGENOM" id="CLU_1454145_0_0_1"/>
<evidence type="ECO:0000313" key="3">
    <source>
        <dbReference type="EMBL" id="EOA89839.1"/>
    </source>
</evidence>
<dbReference type="RefSeq" id="XP_008022480.1">
    <property type="nucleotide sequence ID" value="XM_008024289.1"/>
</dbReference>
<name>R0KL07_EXST2</name>
<dbReference type="AlphaFoldDB" id="R0KL07"/>
<feature type="signal peptide" evidence="1">
    <location>
        <begin position="1"/>
        <end position="18"/>
    </location>
</feature>
<reference evidence="3 4" key="2">
    <citation type="journal article" date="2013" name="PLoS Genet.">
        <title>Comparative genome structure, secondary metabolite, and effector coding capacity across Cochliobolus pathogens.</title>
        <authorList>
            <person name="Condon B.J."/>
            <person name="Leng Y."/>
            <person name="Wu D."/>
            <person name="Bushley K.E."/>
            <person name="Ohm R.A."/>
            <person name="Otillar R."/>
            <person name="Martin J."/>
            <person name="Schackwitz W."/>
            <person name="Grimwood J."/>
            <person name="MohdZainudin N."/>
            <person name="Xue C."/>
            <person name="Wang R."/>
            <person name="Manning V.A."/>
            <person name="Dhillon B."/>
            <person name="Tu Z.J."/>
            <person name="Steffenson B.J."/>
            <person name="Salamov A."/>
            <person name="Sun H."/>
            <person name="Lowry S."/>
            <person name="LaButti K."/>
            <person name="Han J."/>
            <person name="Copeland A."/>
            <person name="Lindquist E."/>
            <person name="Barry K."/>
            <person name="Schmutz J."/>
            <person name="Baker S.E."/>
            <person name="Ciuffetti L.M."/>
            <person name="Grigoriev I.V."/>
            <person name="Zhong S."/>
            <person name="Turgeon B.G."/>
        </authorList>
    </citation>
    <scope>NUCLEOTIDE SEQUENCE [LARGE SCALE GENOMIC DNA]</scope>
    <source>
        <strain evidence="4">28A</strain>
    </source>
</reference>
<evidence type="ECO:0000256" key="1">
    <source>
        <dbReference type="SAM" id="SignalP"/>
    </source>
</evidence>
<keyword evidence="1" id="KW-0732">Signal</keyword>
<gene>
    <name evidence="3" type="ORF">SETTUDRAFT_37488</name>
</gene>
<proteinExistence type="predicted"/>
<dbReference type="eggNOG" id="ENOG502T68R">
    <property type="taxonomic scope" value="Eukaryota"/>
</dbReference>